<proteinExistence type="predicted"/>
<dbReference type="Gene3D" id="3.60.10.10">
    <property type="entry name" value="Endonuclease/exonuclease/phosphatase"/>
    <property type="match status" value="1"/>
</dbReference>
<evidence type="ECO:0000313" key="3">
    <source>
        <dbReference type="Proteomes" id="UP000202440"/>
    </source>
</evidence>
<name>A0A222FN56_9GAMM</name>
<dbReference type="AlphaFoldDB" id="A0A222FN56"/>
<dbReference type="KEGG" id="bsan:CHH28_16730"/>
<evidence type="ECO:0000259" key="1">
    <source>
        <dbReference type="Pfam" id="PF03372"/>
    </source>
</evidence>
<dbReference type="InterPro" id="IPR036691">
    <property type="entry name" value="Endo/exonu/phosph_ase_sf"/>
</dbReference>
<protein>
    <recommendedName>
        <fullName evidence="1">Endonuclease/exonuclease/phosphatase domain-containing protein</fullName>
    </recommendedName>
</protein>
<gene>
    <name evidence="2" type="ORF">CHH28_16730</name>
</gene>
<evidence type="ECO:0000313" key="2">
    <source>
        <dbReference type="EMBL" id="ASP40220.1"/>
    </source>
</evidence>
<dbReference type="GO" id="GO:0003824">
    <property type="term" value="F:catalytic activity"/>
    <property type="evidence" value="ECO:0007669"/>
    <property type="project" value="InterPro"/>
</dbReference>
<keyword evidence="3" id="KW-1185">Reference proteome</keyword>
<dbReference type="Pfam" id="PF03372">
    <property type="entry name" value="Exo_endo_phos"/>
    <property type="match status" value="1"/>
</dbReference>
<feature type="domain" description="Endonuclease/exonuclease/phosphatase" evidence="1">
    <location>
        <begin position="2"/>
        <end position="88"/>
    </location>
</feature>
<accession>A0A222FN56</accession>
<dbReference type="SUPFAM" id="SSF56219">
    <property type="entry name" value="DNase I-like"/>
    <property type="match status" value="1"/>
</dbReference>
<dbReference type="Proteomes" id="UP000202440">
    <property type="component" value="Chromosome"/>
</dbReference>
<sequence>MIVLGDLNVAQEGGAYGEIQAWGIYNDRDNDGRPDFYHAAGSVEDTEYTGQVNSDIDHILISDELKDAWSVVPASQRNAYLNTTVSDHAPVKTTLSISGSD</sequence>
<reference evidence="2 3" key="1">
    <citation type="submission" date="2017-07" db="EMBL/GenBank/DDBJ databases">
        <title>Annotated genome sequence of Bacterioplanes sanyensis isolated from Red Sea.</title>
        <authorList>
            <person name="Rehman Z.U."/>
        </authorList>
    </citation>
    <scope>NUCLEOTIDE SEQUENCE [LARGE SCALE GENOMIC DNA]</scope>
    <source>
        <strain evidence="2 3">NV9</strain>
    </source>
</reference>
<dbReference type="InterPro" id="IPR005135">
    <property type="entry name" value="Endo/exonuclease/phosphatase"/>
</dbReference>
<organism evidence="2 3">
    <name type="scientific">Bacterioplanes sanyensis</name>
    <dbReference type="NCBI Taxonomy" id="1249553"/>
    <lineage>
        <taxon>Bacteria</taxon>
        <taxon>Pseudomonadati</taxon>
        <taxon>Pseudomonadota</taxon>
        <taxon>Gammaproteobacteria</taxon>
        <taxon>Oceanospirillales</taxon>
        <taxon>Oceanospirillaceae</taxon>
        <taxon>Bacterioplanes</taxon>
    </lineage>
</organism>
<dbReference type="EMBL" id="CP022530">
    <property type="protein sequence ID" value="ASP40220.1"/>
    <property type="molecule type" value="Genomic_DNA"/>
</dbReference>